<dbReference type="InterPro" id="IPR012902">
    <property type="entry name" value="N_methyl_site"/>
</dbReference>
<dbReference type="GO" id="GO:0016020">
    <property type="term" value="C:membrane"/>
    <property type="evidence" value="ECO:0007669"/>
    <property type="project" value="UniProtKB-SubCell"/>
</dbReference>
<dbReference type="NCBIfam" id="TIGR02532">
    <property type="entry name" value="IV_pilin_GFxxxE"/>
    <property type="match status" value="1"/>
</dbReference>
<dbReference type="InterPro" id="IPR000983">
    <property type="entry name" value="Bac_GSPG_pilin"/>
</dbReference>
<evidence type="ECO:0008006" key="9">
    <source>
        <dbReference type="Google" id="ProtNLM"/>
    </source>
</evidence>
<dbReference type="InterPro" id="IPR045584">
    <property type="entry name" value="Pilin-like"/>
</dbReference>
<protein>
    <recommendedName>
        <fullName evidence="9">Type II secretion system protein GspG C-terminal domain-containing protein</fullName>
    </recommendedName>
</protein>
<keyword evidence="5 6" id="KW-0472">Membrane</keyword>
<dbReference type="Gene3D" id="3.30.700.10">
    <property type="entry name" value="Glycoprotein, Type 4 Pilin"/>
    <property type="match status" value="1"/>
</dbReference>
<reference evidence="7 8" key="1">
    <citation type="journal article" date="2016" name="Nat. Commun.">
        <title>Thousands of microbial genomes shed light on interconnected biogeochemical processes in an aquifer system.</title>
        <authorList>
            <person name="Anantharaman K."/>
            <person name="Brown C.T."/>
            <person name="Hug L.A."/>
            <person name="Sharon I."/>
            <person name="Castelle C.J."/>
            <person name="Probst A.J."/>
            <person name="Thomas B.C."/>
            <person name="Singh A."/>
            <person name="Wilkins M.J."/>
            <person name="Karaoz U."/>
            <person name="Brodie E.L."/>
            <person name="Williams K.H."/>
            <person name="Hubbard S.S."/>
            <person name="Banfield J.F."/>
        </authorList>
    </citation>
    <scope>NUCLEOTIDE SEQUENCE [LARGE SCALE GENOMIC DNA]</scope>
</reference>
<evidence type="ECO:0000256" key="3">
    <source>
        <dbReference type="ARBA" id="ARBA00022692"/>
    </source>
</evidence>
<dbReference type="GO" id="GO:0015627">
    <property type="term" value="C:type II protein secretion system complex"/>
    <property type="evidence" value="ECO:0007669"/>
    <property type="project" value="InterPro"/>
</dbReference>
<name>A0A1F7WSP8_9BACT</name>
<comment type="subcellular location">
    <subcellularLocation>
        <location evidence="1">Membrane</location>
        <topology evidence="1">Single-pass membrane protein</topology>
    </subcellularLocation>
</comment>
<dbReference type="AlphaFoldDB" id="A0A1F7WSP8"/>
<gene>
    <name evidence="7" type="ORF">A2125_01700</name>
</gene>
<dbReference type="PANTHER" id="PTHR30093:SF44">
    <property type="entry name" value="TYPE II SECRETION SYSTEM CORE PROTEIN G"/>
    <property type="match status" value="1"/>
</dbReference>
<keyword evidence="4 6" id="KW-1133">Transmembrane helix</keyword>
<dbReference type="Pfam" id="PF07963">
    <property type="entry name" value="N_methyl"/>
    <property type="match status" value="1"/>
</dbReference>
<organism evidence="7 8">
    <name type="scientific">Candidatus Woesebacteria bacterium GWB1_43_5</name>
    <dbReference type="NCBI Taxonomy" id="1802474"/>
    <lineage>
        <taxon>Bacteria</taxon>
        <taxon>Candidatus Woeseibacteriota</taxon>
    </lineage>
</organism>
<evidence type="ECO:0000256" key="6">
    <source>
        <dbReference type="SAM" id="Phobius"/>
    </source>
</evidence>
<evidence type="ECO:0000313" key="7">
    <source>
        <dbReference type="EMBL" id="OGM05198.1"/>
    </source>
</evidence>
<keyword evidence="2" id="KW-0488">Methylation</keyword>
<dbReference type="PRINTS" id="PR00813">
    <property type="entry name" value="BCTERIALGSPG"/>
</dbReference>
<evidence type="ECO:0000256" key="2">
    <source>
        <dbReference type="ARBA" id="ARBA00022481"/>
    </source>
</evidence>
<accession>A0A1F7WSP8</accession>
<dbReference type="SUPFAM" id="SSF54523">
    <property type="entry name" value="Pili subunits"/>
    <property type="match status" value="1"/>
</dbReference>
<evidence type="ECO:0000313" key="8">
    <source>
        <dbReference type="Proteomes" id="UP000178812"/>
    </source>
</evidence>
<evidence type="ECO:0000256" key="4">
    <source>
        <dbReference type="ARBA" id="ARBA00022989"/>
    </source>
</evidence>
<dbReference type="PANTHER" id="PTHR30093">
    <property type="entry name" value="GENERAL SECRETION PATHWAY PROTEIN G"/>
    <property type="match status" value="1"/>
</dbReference>
<keyword evidence="3 6" id="KW-0812">Transmembrane</keyword>
<dbReference type="EMBL" id="MGFM01000043">
    <property type="protein sequence ID" value="OGM05198.1"/>
    <property type="molecule type" value="Genomic_DNA"/>
</dbReference>
<dbReference type="GO" id="GO:0015628">
    <property type="term" value="P:protein secretion by the type II secretion system"/>
    <property type="evidence" value="ECO:0007669"/>
    <property type="project" value="InterPro"/>
</dbReference>
<comment type="caution">
    <text evidence="7">The sequence shown here is derived from an EMBL/GenBank/DDBJ whole genome shotgun (WGS) entry which is preliminary data.</text>
</comment>
<sequence length="179" mass="19079">MKTGIINIKGIKGFVPRVRRGTRNACGFTLIEILVVISVIGILVSIVFVSFTSAQKAARDASRKSDLKQYQNALEVFANKKNGLYPSRIDIQGASASSALCGDLTLNNCPEDRRFADDPSFRYLYQSNGSGLSGVYDASNYVLWGKLEGAAATYWVICSSGQTGGATASIPPTGGICPI</sequence>
<evidence type="ECO:0000256" key="5">
    <source>
        <dbReference type="ARBA" id="ARBA00023136"/>
    </source>
</evidence>
<proteinExistence type="predicted"/>
<feature type="transmembrane region" description="Helical" evidence="6">
    <location>
        <begin position="27"/>
        <end position="51"/>
    </location>
</feature>
<dbReference type="Proteomes" id="UP000178812">
    <property type="component" value="Unassembled WGS sequence"/>
</dbReference>
<evidence type="ECO:0000256" key="1">
    <source>
        <dbReference type="ARBA" id="ARBA00004167"/>
    </source>
</evidence>